<keyword evidence="2" id="KW-0812">Transmembrane</keyword>
<dbReference type="InterPro" id="IPR028059">
    <property type="entry name" value="SWM_rpt"/>
</dbReference>
<keyword evidence="2" id="KW-0472">Membrane</keyword>
<evidence type="ECO:0000256" key="2">
    <source>
        <dbReference type="SAM" id="Phobius"/>
    </source>
</evidence>
<protein>
    <submittedName>
        <fullName evidence="3">Uncharacterized protein</fullName>
    </submittedName>
</protein>
<dbReference type="Gene3D" id="2.60.40.1220">
    <property type="match status" value="1"/>
</dbReference>
<dbReference type="InterPro" id="IPR014755">
    <property type="entry name" value="Cu-Rt/internalin_Ig-like"/>
</dbReference>
<feature type="transmembrane region" description="Helical" evidence="2">
    <location>
        <begin position="7"/>
        <end position="29"/>
    </location>
</feature>
<gene>
    <name evidence="3" type="ordered locus">Clos_2624</name>
</gene>
<organism evidence="3 4">
    <name type="scientific">Alkaliphilus oremlandii (strain OhILAs)</name>
    <name type="common">Clostridium oremlandii (strain OhILAs)</name>
    <dbReference type="NCBI Taxonomy" id="350688"/>
    <lineage>
        <taxon>Bacteria</taxon>
        <taxon>Bacillati</taxon>
        <taxon>Bacillota</taxon>
        <taxon>Clostridia</taxon>
        <taxon>Peptostreptococcales</taxon>
        <taxon>Natronincolaceae</taxon>
        <taxon>Alkaliphilus</taxon>
    </lineage>
</organism>
<evidence type="ECO:0000256" key="1">
    <source>
        <dbReference type="ARBA" id="ARBA00022729"/>
    </source>
</evidence>
<evidence type="ECO:0000313" key="3">
    <source>
        <dbReference type="EMBL" id="ABW20155.1"/>
    </source>
</evidence>
<dbReference type="HOGENOM" id="CLU_363175_0_0_9"/>
<reference evidence="4" key="1">
    <citation type="submission" date="2007-10" db="EMBL/GenBank/DDBJ databases">
        <title>Complete genome of Alkaliphilus oremlandii OhILAs.</title>
        <authorList>
            <person name="Copeland A."/>
            <person name="Lucas S."/>
            <person name="Lapidus A."/>
            <person name="Barry K."/>
            <person name="Detter J.C."/>
            <person name="Glavina del Rio T."/>
            <person name="Hammon N."/>
            <person name="Israni S."/>
            <person name="Dalin E."/>
            <person name="Tice H."/>
            <person name="Pitluck S."/>
            <person name="Chain P."/>
            <person name="Malfatti S."/>
            <person name="Shin M."/>
            <person name="Vergez L."/>
            <person name="Schmutz J."/>
            <person name="Larimer F."/>
            <person name="Land M."/>
            <person name="Hauser L."/>
            <person name="Kyrpides N."/>
            <person name="Mikhailova N."/>
            <person name="Stolz J.F."/>
            <person name="Dawson A."/>
            <person name="Fisher E."/>
            <person name="Crable B."/>
            <person name="Perera E."/>
            <person name="Lisak J."/>
            <person name="Ranganathan M."/>
            <person name="Basu P."/>
            <person name="Richardson P."/>
        </authorList>
    </citation>
    <scope>NUCLEOTIDE SEQUENCE [LARGE SCALE GENOMIC DNA]</scope>
    <source>
        <strain evidence="4">OhILAs</strain>
    </source>
</reference>
<dbReference type="OrthoDB" id="1706086at2"/>
<keyword evidence="1" id="KW-0732">Signal</keyword>
<keyword evidence="2" id="KW-1133">Transmembrane helix</keyword>
<dbReference type="Proteomes" id="UP000000269">
    <property type="component" value="Chromosome"/>
</dbReference>
<dbReference type="KEGG" id="aoe:Clos_2624"/>
<accession>A8MK23</accession>
<evidence type="ECO:0000313" key="4">
    <source>
        <dbReference type="Proteomes" id="UP000000269"/>
    </source>
</evidence>
<dbReference type="AlphaFoldDB" id="A8MK23"/>
<dbReference type="Pfam" id="PF13753">
    <property type="entry name" value="SWM_repeat"/>
    <property type="match status" value="1"/>
</dbReference>
<sequence length="769" mass="82587">MLPHSVLLFVMFKGIYLILPIIFVEASAINSTALKVEFNQKVDKTSAEKLTNYYVGIGDKDVSSSSIEANNTGLYKAELQEDGKTVIIKAVDEAANVIWLDKNTTTVLTTPAVALKVNATDFVVKNKMVTIQVRNVKDAAGKLMDTQEKSFNSVDSEAAKIYGTAIDATTSKAIPTKNNITEVVVTSDQDVLFMFNEPVFVDSDVQFYLDSKNITTHVSLDATDASGKTLKVAKAAGIKDLTLGNHKFEIVGVEDLAGNKPVGDIYNAVIKVVEPQDNVTEDEAPVVESLMQTEEGKFVVTFKAAPKDGTKVVVKDSEGNTVKSHSTTGADKTEEIEFATALAEYKGSTKLIYTVEVTGADGGKIEAATGSKKADKYSKAHTFKLDLVAPEVVYSTKDAKGKVVETEFVKSTDLGKIVIPFADELFGGTVVKGTSANAVILKQHIGEETKSLTIPFADIAALVNNELTIDVVDLVSNGTTQDIKDAAKAMLNKDEDALLAGQYELILPRGLVADTLDKKLTNSTVIPFAGDTVRFEVKEVGQGGGEASVPQTAQDLVKYDADHDAIIVEFVGEDIKASTAKNPANYTLAGKKLAADTYIEYETLKDGAGKVTGGEARIFLNKDTVVRDGNYTLKVEGVSTTSGAKMLPVSVTVKDMKDNTRPVLESAVITGDAKLELRFSESVKVEDPDLAAGNFEVLVNGALYTVKEANVHTTDTKLVILELRDIVDYEGRTVTIRTKADNNNDHFVTDLGGNELKTGIRVTATVQGQ</sequence>
<dbReference type="EMBL" id="CP000853">
    <property type="protein sequence ID" value="ABW20155.1"/>
    <property type="molecule type" value="Genomic_DNA"/>
</dbReference>
<proteinExistence type="predicted"/>
<name>A8MK23_ALKOO</name>
<keyword evidence="4" id="KW-1185">Reference proteome</keyword>